<dbReference type="AlphaFoldDB" id="A0A7S1AFM6"/>
<feature type="transmembrane region" description="Helical" evidence="1">
    <location>
        <begin position="285"/>
        <end position="308"/>
    </location>
</feature>
<accession>A0A7S1AFM6</accession>
<feature type="transmembrane region" description="Helical" evidence="1">
    <location>
        <begin position="69"/>
        <end position="89"/>
    </location>
</feature>
<gene>
    <name evidence="2" type="ORF">NSCI0253_LOCUS27169</name>
</gene>
<keyword evidence="1" id="KW-0472">Membrane</keyword>
<keyword evidence="1" id="KW-1133">Transmembrane helix</keyword>
<protein>
    <submittedName>
        <fullName evidence="2">Uncharacterized protein</fullName>
    </submittedName>
</protein>
<feature type="transmembrane region" description="Helical" evidence="1">
    <location>
        <begin position="257"/>
        <end position="279"/>
    </location>
</feature>
<feature type="transmembrane region" description="Helical" evidence="1">
    <location>
        <begin position="186"/>
        <end position="203"/>
    </location>
</feature>
<evidence type="ECO:0000313" key="2">
    <source>
        <dbReference type="EMBL" id="CAD8852819.1"/>
    </source>
</evidence>
<feature type="transmembrane region" description="Helical" evidence="1">
    <location>
        <begin position="149"/>
        <end position="166"/>
    </location>
</feature>
<evidence type="ECO:0000256" key="1">
    <source>
        <dbReference type="SAM" id="Phobius"/>
    </source>
</evidence>
<sequence length="373" mass="41389">MVSVDCVSAYTRWLHRACYCPTGSFYLTEASLETWPWSRSKAASSFHNVWNGADGNDVCVERGIQAWSLWFWGYVAVSVSAFTFVLFLSSRRLWCVLFTRSMSLQTATHVFCGLAAGQRVFYIIVQAVSVSAPMRPLPLVEVFIQISRGTFYTLAAGAFLCIVEYWQRMICYIDDVPSRELHRKPLFFAVIGAFIAEVIHDIVSLRLRNPVLDTIHSLGLGLFSTAFAITGVAIARRLYSRVSQWITGSHTQALGKILFCAVALSIITLCFVIILVAQAMYSRFFVWPCLLAWFSTRVLEVAYLSVVLHTSASQQIHAPSTSITFSGDISSSTMSSDLPALSMQALFIGSARGSLRVLPEWTESVCDGDDAPC</sequence>
<dbReference type="EMBL" id="HBFQ01038300">
    <property type="protein sequence ID" value="CAD8852819.1"/>
    <property type="molecule type" value="Transcribed_RNA"/>
</dbReference>
<feature type="transmembrane region" description="Helical" evidence="1">
    <location>
        <begin position="110"/>
        <end position="129"/>
    </location>
</feature>
<keyword evidence="1" id="KW-0812">Transmembrane</keyword>
<reference evidence="2" key="1">
    <citation type="submission" date="2021-01" db="EMBL/GenBank/DDBJ databases">
        <authorList>
            <person name="Corre E."/>
            <person name="Pelletier E."/>
            <person name="Niang G."/>
            <person name="Scheremetjew M."/>
            <person name="Finn R."/>
            <person name="Kale V."/>
            <person name="Holt S."/>
            <person name="Cochrane G."/>
            <person name="Meng A."/>
            <person name="Brown T."/>
            <person name="Cohen L."/>
        </authorList>
    </citation>
    <scope>NUCLEOTIDE SEQUENCE</scope>
</reference>
<feature type="transmembrane region" description="Helical" evidence="1">
    <location>
        <begin position="215"/>
        <end position="236"/>
    </location>
</feature>
<organism evidence="2">
    <name type="scientific">Noctiluca scintillans</name>
    <name type="common">Sea sparkle</name>
    <name type="synonym">Red tide dinoflagellate</name>
    <dbReference type="NCBI Taxonomy" id="2966"/>
    <lineage>
        <taxon>Eukaryota</taxon>
        <taxon>Sar</taxon>
        <taxon>Alveolata</taxon>
        <taxon>Dinophyceae</taxon>
        <taxon>Noctilucales</taxon>
        <taxon>Noctilucaceae</taxon>
        <taxon>Noctiluca</taxon>
    </lineage>
</organism>
<proteinExistence type="predicted"/>
<name>A0A7S1AFM6_NOCSC</name>